<dbReference type="EMBL" id="VFFF01000001">
    <property type="protein sequence ID" value="TNY34353.1"/>
    <property type="molecule type" value="Genomic_DNA"/>
</dbReference>
<protein>
    <submittedName>
        <fullName evidence="1">Class I SAM-dependent methyltransferase</fullName>
    </submittedName>
</protein>
<dbReference type="Pfam" id="PF01135">
    <property type="entry name" value="PCMT"/>
    <property type="match status" value="1"/>
</dbReference>
<dbReference type="Proteomes" id="UP000314011">
    <property type="component" value="Unassembled WGS sequence"/>
</dbReference>
<dbReference type="CDD" id="cd02440">
    <property type="entry name" value="AdoMet_MTases"/>
    <property type="match status" value="1"/>
</dbReference>
<proteinExistence type="predicted"/>
<dbReference type="GO" id="GO:0032259">
    <property type="term" value="P:methylation"/>
    <property type="evidence" value="ECO:0007669"/>
    <property type="project" value="UniProtKB-KW"/>
</dbReference>
<dbReference type="GO" id="GO:0008168">
    <property type="term" value="F:methyltransferase activity"/>
    <property type="evidence" value="ECO:0007669"/>
    <property type="project" value="UniProtKB-KW"/>
</dbReference>
<dbReference type="Gene3D" id="3.40.50.150">
    <property type="entry name" value="Vaccinia Virus protein VP39"/>
    <property type="match status" value="1"/>
</dbReference>
<keyword evidence="1" id="KW-0808">Transferase</keyword>
<dbReference type="AlphaFoldDB" id="A0A5C5GI28"/>
<gene>
    <name evidence="1" type="ORF">FHY64_08420</name>
</gene>
<comment type="caution">
    <text evidence="1">The sequence shown here is derived from an EMBL/GenBank/DDBJ whole genome shotgun (WGS) entry which is preliminary data.</text>
</comment>
<evidence type="ECO:0000313" key="2">
    <source>
        <dbReference type="Proteomes" id="UP000314011"/>
    </source>
</evidence>
<dbReference type="OrthoDB" id="5182626at2"/>
<dbReference type="InterPro" id="IPR029063">
    <property type="entry name" value="SAM-dependent_MTases_sf"/>
</dbReference>
<sequence>MADEDYTLTPEAPEFAFDPTDPWTQTFQRGLELAGLGGRRVYEVGIGTGINAAFMLRMCNAARVSGSDLDPRLVELAERNVRALVPEKIRQFKPVRGAVSLIDTEEARAEIAETDVVIACLPQVGDPDCDRFGAFREEMRVPLAAGADVRAEDHIAHYYPWAMFDDYPFNTVGLGLNEALLSRLVEQAPDCEVVMNFGCRIGTGILFEMFEAHGYKPEKLHSQMALQHAGTDISFFVTLERALKGTGMEGGFVCEFFADEAGKQPLSAIEAQARMDADPEAGIYHEVCVIKGVPAG</sequence>
<organism evidence="1 2">
    <name type="scientific">Pelagovum pacificum</name>
    <dbReference type="NCBI Taxonomy" id="2588711"/>
    <lineage>
        <taxon>Bacteria</taxon>
        <taxon>Pseudomonadati</taxon>
        <taxon>Pseudomonadota</taxon>
        <taxon>Alphaproteobacteria</taxon>
        <taxon>Rhodobacterales</taxon>
        <taxon>Paracoccaceae</taxon>
        <taxon>Pelagovum</taxon>
    </lineage>
</organism>
<reference evidence="1 2" key="1">
    <citation type="submission" date="2019-06" db="EMBL/GenBank/DDBJ databases">
        <title>Genome of new Rhodobacteraceae sp. SM1903.</title>
        <authorList>
            <person name="Ren X."/>
        </authorList>
    </citation>
    <scope>NUCLEOTIDE SEQUENCE [LARGE SCALE GENOMIC DNA]</scope>
    <source>
        <strain evidence="1 2">SM1903</strain>
    </source>
</reference>
<keyword evidence="1" id="KW-0489">Methyltransferase</keyword>
<evidence type="ECO:0000313" key="1">
    <source>
        <dbReference type="EMBL" id="TNY34353.1"/>
    </source>
</evidence>
<keyword evidence="2" id="KW-1185">Reference proteome</keyword>
<dbReference type="SUPFAM" id="SSF53335">
    <property type="entry name" value="S-adenosyl-L-methionine-dependent methyltransferases"/>
    <property type="match status" value="1"/>
</dbReference>
<accession>A0A5C5GI28</accession>
<name>A0A5C5GI28_9RHOB</name>